<dbReference type="AlphaFoldDB" id="A0A6A6CID5"/>
<feature type="region of interest" description="Disordered" evidence="1">
    <location>
        <begin position="25"/>
        <end position="65"/>
    </location>
</feature>
<feature type="compositionally biased region" description="Polar residues" evidence="1">
    <location>
        <begin position="41"/>
        <end position="55"/>
    </location>
</feature>
<dbReference type="GeneID" id="54566315"/>
<gene>
    <name evidence="2" type="ORF">M409DRAFT_55603</name>
</gene>
<feature type="compositionally biased region" description="Low complexity" evidence="1">
    <location>
        <begin position="56"/>
        <end position="65"/>
    </location>
</feature>
<protein>
    <submittedName>
        <fullName evidence="2">Uncharacterized protein</fullName>
    </submittedName>
</protein>
<dbReference type="Proteomes" id="UP000799537">
    <property type="component" value="Unassembled WGS sequence"/>
</dbReference>
<sequence length="215" mass="22162">MHARVHVTSGACASLGAFAHLAAPANESSNKSRIRRGGNVLAQSGSYERQRMQTTQSKAASARNATAQAAKTAVIGPLHSQSPRPRGLLASAAAALKHALHRAAGQESIRAPAGVIAGHARGLGGGGPLGAVGRRHGLVVPFAAVWRRQGKARRHQHQRLAPPHSNGRLRSLAAPTTKRWTHACGGVCHPVRRATDTQASRRGGPIGALLAAAAG</sequence>
<keyword evidence="3" id="KW-1185">Reference proteome</keyword>
<name>A0A6A6CID5_ZASCE</name>
<organism evidence="2 3">
    <name type="scientific">Zasmidium cellare ATCC 36951</name>
    <dbReference type="NCBI Taxonomy" id="1080233"/>
    <lineage>
        <taxon>Eukaryota</taxon>
        <taxon>Fungi</taxon>
        <taxon>Dikarya</taxon>
        <taxon>Ascomycota</taxon>
        <taxon>Pezizomycotina</taxon>
        <taxon>Dothideomycetes</taxon>
        <taxon>Dothideomycetidae</taxon>
        <taxon>Mycosphaerellales</taxon>
        <taxon>Mycosphaerellaceae</taxon>
        <taxon>Zasmidium</taxon>
    </lineage>
</organism>
<evidence type="ECO:0000313" key="3">
    <source>
        <dbReference type="Proteomes" id="UP000799537"/>
    </source>
</evidence>
<dbReference type="EMBL" id="ML993599">
    <property type="protein sequence ID" value="KAF2165722.1"/>
    <property type="molecule type" value="Genomic_DNA"/>
</dbReference>
<evidence type="ECO:0000313" key="2">
    <source>
        <dbReference type="EMBL" id="KAF2165722.1"/>
    </source>
</evidence>
<proteinExistence type="predicted"/>
<evidence type="ECO:0000256" key="1">
    <source>
        <dbReference type="SAM" id="MobiDB-lite"/>
    </source>
</evidence>
<accession>A0A6A6CID5</accession>
<dbReference type="RefSeq" id="XP_033666611.1">
    <property type="nucleotide sequence ID" value="XM_033813043.1"/>
</dbReference>
<reference evidence="2" key="1">
    <citation type="journal article" date="2020" name="Stud. Mycol.">
        <title>101 Dothideomycetes genomes: a test case for predicting lifestyles and emergence of pathogens.</title>
        <authorList>
            <person name="Haridas S."/>
            <person name="Albert R."/>
            <person name="Binder M."/>
            <person name="Bloem J."/>
            <person name="Labutti K."/>
            <person name="Salamov A."/>
            <person name="Andreopoulos B."/>
            <person name="Baker S."/>
            <person name="Barry K."/>
            <person name="Bills G."/>
            <person name="Bluhm B."/>
            <person name="Cannon C."/>
            <person name="Castanera R."/>
            <person name="Culley D."/>
            <person name="Daum C."/>
            <person name="Ezra D."/>
            <person name="Gonzalez J."/>
            <person name="Henrissat B."/>
            <person name="Kuo A."/>
            <person name="Liang C."/>
            <person name="Lipzen A."/>
            <person name="Lutzoni F."/>
            <person name="Magnuson J."/>
            <person name="Mondo S."/>
            <person name="Nolan M."/>
            <person name="Ohm R."/>
            <person name="Pangilinan J."/>
            <person name="Park H.-J."/>
            <person name="Ramirez L."/>
            <person name="Alfaro M."/>
            <person name="Sun H."/>
            <person name="Tritt A."/>
            <person name="Yoshinaga Y."/>
            <person name="Zwiers L.-H."/>
            <person name="Turgeon B."/>
            <person name="Goodwin S."/>
            <person name="Spatafora J."/>
            <person name="Crous P."/>
            <person name="Grigoriev I."/>
        </authorList>
    </citation>
    <scope>NUCLEOTIDE SEQUENCE</scope>
    <source>
        <strain evidence="2">ATCC 36951</strain>
    </source>
</reference>